<evidence type="ECO:0000256" key="1">
    <source>
        <dbReference type="SAM" id="Phobius"/>
    </source>
</evidence>
<accession>I7MD51</accession>
<dbReference type="InParanoid" id="I7MD51"/>
<reference evidence="3" key="1">
    <citation type="journal article" date="2006" name="PLoS Biol.">
        <title>Macronuclear genome sequence of the ciliate Tetrahymena thermophila, a model eukaryote.</title>
        <authorList>
            <person name="Eisen J.A."/>
            <person name="Coyne R.S."/>
            <person name="Wu M."/>
            <person name="Wu D."/>
            <person name="Thiagarajan M."/>
            <person name="Wortman J.R."/>
            <person name="Badger J.H."/>
            <person name="Ren Q."/>
            <person name="Amedeo P."/>
            <person name="Jones K.M."/>
            <person name="Tallon L.J."/>
            <person name="Delcher A.L."/>
            <person name="Salzberg S.L."/>
            <person name="Silva J.C."/>
            <person name="Haas B.J."/>
            <person name="Majoros W.H."/>
            <person name="Farzad M."/>
            <person name="Carlton J.M."/>
            <person name="Smith R.K. Jr."/>
            <person name="Garg J."/>
            <person name="Pearlman R.E."/>
            <person name="Karrer K.M."/>
            <person name="Sun L."/>
            <person name="Manning G."/>
            <person name="Elde N.C."/>
            <person name="Turkewitz A.P."/>
            <person name="Asai D.J."/>
            <person name="Wilkes D.E."/>
            <person name="Wang Y."/>
            <person name="Cai H."/>
            <person name="Collins K."/>
            <person name="Stewart B.A."/>
            <person name="Lee S.R."/>
            <person name="Wilamowska K."/>
            <person name="Weinberg Z."/>
            <person name="Ruzzo W.L."/>
            <person name="Wloga D."/>
            <person name="Gaertig J."/>
            <person name="Frankel J."/>
            <person name="Tsao C.-C."/>
            <person name="Gorovsky M.A."/>
            <person name="Keeling P.J."/>
            <person name="Waller R.F."/>
            <person name="Patron N.J."/>
            <person name="Cherry J.M."/>
            <person name="Stover N.A."/>
            <person name="Krieger C.J."/>
            <person name="del Toro C."/>
            <person name="Ryder H.F."/>
            <person name="Williamson S.C."/>
            <person name="Barbeau R.A."/>
            <person name="Hamilton E.P."/>
            <person name="Orias E."/>
        </authorList>
    </citation>
    <scope>NUCLEOTIDE SEQUENCE [LARGE SCALE GENOMIC DNA]</scope>
    <source>
        <strain evidence="3">SB210</strain>
    </source>
</reference>
<proteinExistence type="predicted"/>
<evidence type="ECO:0000313" key="3">
    <source>
        <dbReference type="Proteomes" id="UP000009168"/>
    </source>
</evidence>
<protein>
    <submittedName>
        <fullName evidence="2">Transmembrane protein, putative</fullName>
    </submittedName>
</protein>
<feature type="transmembrane region" description="Helical" evidence="1">
    <location>
        <begin position="71"/>
        <end position="90"/>
    </location>
</feature>
<dbReference type="Proteomes" id="UP000009168">
    <property type="component" value="Unassembled WGS sequence"/>
</dbReference>
<dbReference type="GeneID" id="7837433"/>
<organism evidence="2 3">
    <name type="scientific">Tetrahymena thermophila (strain SB210)</name>
    <dbReference type="NCBI Taxonomy" id="312017"/>
    <lineage>
        <taxon>Eukaryota</taxon>
        <taxon>Sar</taxon>
        <taxon>Alveolata</taxon>
        <taxon>Ciliophora</taxon>
        <taxon>Intramacronucleata</taxon>
        <taxon>Oligohymenophorea</taxon>
        <taxon>Hymenostomatida</taxon>
        <taxon>Tetrahymenina</taxon>
        <taxon>Tetrahymenidae</taxon>
        <taxon>Tetrahymena</taxon>
    </lineage>
</organism>
<dbReference type="EMBL" id="GG662665">
    <property type="protein sequence ID" value="EAR85507.3"/>
    <property type="molecule type" value="Genomic_DNA"/>
</dbReference>
<evidence type="ECO:0000313" key="2">
    <source>
        <dbReference type="EMBL" id="EAR85507.3"/>
    </source>
</evidence>
<name>I7MD51_TETTS</name>
<feature type="transmembrane region" description="Helical" evidence="1">
    <location>
        <begin position="19"/>
        <end position="36"/>
    </location>
</feature>
<keyword evidence="3" id="KW-1185">Reference proteome</keyword>
<keyword evidence="1" id="KW-1133">Transmembrane helix</keyword>
<dbReference type="KEGG" id="tet:TTHERM_00442570"/>
<dbReference type="RefSeq" id="XP_001033170.3">
    <property type="nucleotide sequence ID" value="XM_001033170.3"/>
</dbReference>
<keyword evidence="1" id="KW-0472">Membrane</keyword>
<dbReference type="AlphaFoldDB" id="I7MD51"/>
<sequence length="99" mass="11605">MESNNQPVSLAIHAKQQRILNIIGNSLFVITIGLGYKYSENFADYLTEVIKKRENRNIKEENPTQYNISRYAFTGFFMWFTSKALYPICYKISRKLGKK</sequence>
<gene>
    <name evidence="2" type="ORF">TTHERM_00442570</name>
</gene>
<keyword evidence="1 2" id="KW-0812">Transmembrane</keyword>